<dbReference type="AlphaFoldDB" id="A0AA38IRC9"/>
<gene>
    <name evidence="3" type="ORF">Zmor_010201</name>
</gene>
<keyword evidence="2" id="KW-0732">Signal</keyword>
<feature type="compositionally biased region" description="Basic and acidic residues" evidence="1">
    <location>
        <begin position="104"/>
        <end position="134"/>
    </location>
</feature>
<evidence type="ECO:0000313" key="3">
    <source>
        <dbReference type="EMBL" id="KAJ3658466.1"/>
    </source>
</evidence>
<protein>
    <submittedName>
        <fullName evidence="3">Uncharacterized protein</fullName>
    </submittedName>
</protein>
<reference evidence="3" key="1">
    <citation type="journal article" date="2023" name="G3 (Bethesda)">
        <title>Whole genome assemblies of Zophobas morio and Tenebrio molitor.</title>
        <authorList>
            <person name="Kaur S."/>
            <person name="Stinson S.A."/>
            <person name="diCenzo G.C."/>
        </authorList>
    </citation>
    <scope>NUCLEOTIDE SEQUENCE</scope>
    <source>
        <strain evidence="3">QUZm001</strain>
    </source>
</reference>
<feature type="compositionally biased region" description="Basic and acidic residues" evidence="1">
    <location>
        <begin position="70"/>
        <end position="81"/>
    </location>
</feature>
<sequence>MKLSVFFLLSYLTVFHAVSVESGVIFDKIKSGVSNTRKSIGCGIQKFGGVIGHNSVNCGNNGDEQSNTVESHEETEEKHVVDQTTKANKVEEKKTTEVPQSSKVDTHDENVEEKSEETHSTKAVDEKTTEKSKPEVVTVSDGRRLIGARPNCPEGEKPDGAGGCRQEY</sequence>
<feature type="compositionally biased region" description="Polar residues" evidence="1">
    <location>
        <begin position="59"/>
        <end position="69"/>
    </location>
</feature>
<feature type="signal peptide" evidence="2">
    <location>
        <begin position="1"/>
        <end position="17"/>
    </location>
</feature>
<evidence type="ECO:0000256" key="1">
    <source>
        <dbReference type="SAM" id="MobiDB-lite"/>
    </source>
</evidence>
<evidence type="ECO:0000256" key="2">
    <source>
        <dbReference type="SAM" id="SignalP"/>
    </source>
</evidence>
<organism evidence="3 4">
    <name type="scientific">Zophobas morio</name>
    <dbReference type="NCBI Taxonomy" id="2755281"/>
    <lineage>
        <taxon>Eukaryota</taxon>
        <taxon>Metazoa</taxon>
        <taxon>Ecdysozoa</taxon>
        <taxon>Arthropoda</taxon>
        <taxon>Hexapoda</taxon>
        <taxon>Insecta</taxon>
        <taxon>Pterygota</taxon>
        <taxon>Neoptera</taxon>
        <taxon>Endopterygota</taxon>
        <taxon>Coleoptera</taxon>
        <taxon>Polyphaga</taxon>
        <taxon>Cucujiformia</taxon>
        <taxon>Tenebrionidae</taxon>
        <taxon>Zophobas</taxon>
    </lineage>
</organism>
<proteinExistence type="predicted"/>
<accession>A0AA38IRC9</accession>
<keyword evidence="4" id="KW-1185">Reference proteome</keyword>
<name>A0AA38IRC9_9CUCU</name>
<feature type="chain" id="PRO_5041264415" evidence="2">
    <location>
        <begin position="18"/>
        <end position="168"/>
    </location>
</feature>
<feature type="region of interest" description="Disordered" evidence="1">
    <location>
        <begin position="59"/>
        <end position="168"/>
    </location>
</feature>
<comment type="caution">
    <text evidence="3">The sequence shown here is derived from an EMBL/GenBank/DDBJ whole genome shotgun (WGS) entry which is preliminary data.</text>
</comment>
<evidence type="ECO:0000313" key="4">
    <source>
        <dbReference type="Proteomes" id="UP001168821"/>
    </source>
</evidence>
<dbReference type="EMBL" id="JALNTZ010000003">
    <property type="protein sequence ID" value="KAJ3658466.1"/>
    <property type="molecule type" value="Genomic_DNA"/>
</dbReference>
<dbReference type="Proteomes" id="UP001168821">
    <property type="component" value="Unassembled WGS sequence"/>
</dbReference>